<dbReference type="EMBL" id="BMAC01000487">
    <property type="protein sequence ID" value="GFP97431.1"/>
    <property type="molecule type" value="Genomic_DNA"/>
</dbReference>
<name>A0A830CSV9_9LAMI</name>
<evidence type="ECO:0000313" key="2">
    <source>
        <dbReference type="Proteomes" id="UP000653305"/>
    </source>
</evidence>
<proteinExistence type="predicted"/>
<sequence length="256" mass="28177">MGSSTNAGNLINEVLCVIFGLGQDLNHDELAIIGLLSSGSVVEYKLFDILFAFLVLIVQSRLFSDVEDDGGLYNYTNKTKRYPCSVEYVTTVPPFQSKRKMERAEKSRGFAYYYMLLKIGNPIRSCKNLQTITSNRNSDYALKTRPIRHSYCRSGCPRTTGSKTHPSASGSSNLTIGIFARLSKFRAAVSVAGTAILPLHGPVLLSPSTDASLAAAVVQMFRSLVVLKSKAVLIRSCGHMFDNHLLRCGVFGRCYR</sequence>
<evidence type="ECO:0000313" key="1">
    <source>
        <dbReference type="EMBL" id="GFP97431.1"/>
    </source>
</evidence>
<comment type="caution">
    <text evidence="1">The sequence shown here is derived from an EMBL/GenBank/DDBJ whole genome shotgun (WGS) entry which is preliminary data.</text>
</comment>
<accession>A0A830CSV9</accession>
<dbReference type="Proteomes" id="UP000653305">
    <property type="component" value="Unassembled WGS sequence"/>
</dbReference>
<keyword evidence="2" id="KW-1185">Reference proteome</keyword>
<gene>
    <name evidence="1" type="ORF">PHJA_001887200</name>
</gene>
<organism evidence="1 2">
    <name type="scientific">Phtheirospermum japonicum</name>
    <dbReference type="NCBI Taxonomy" id="374723"/>
    <lineage>
        <taxon>Eukaryota</taxon>
        <taxon>Viridiplantae</taxon>
        <taxon>Streptophyta</taxon>
        <taxon>Embryophyta</taxon>
        <taxon>Tracheophyta</taxon>
        <taxon>Spermatophyta</taxon>
        <taxon>Magnoliopsida</taxon>
        <taxon>eudicotyledons</taxon>
        <taxon>Gunneridae</taxon>
        <taxon>Pentapetalae</taxon>
        <taxon>asterids</taxon>
        <taxon>lamiids</taxon>
        <taxon>Lamiales</taxon>
        <taxon>Orobanchaceae</taxon>
        <taxon>Orobanchaceae incertae sedis</taxon>
        <taxon>Phtheirospermum</taxon>
    </lineage>
</organism>
<protein>
    <submittedName>
        <fullName evidence="1">Uncharacterized protein</fullName>
    </submittedName>
</protein>
<reference evidence="1" key="1">
    <citation type="submission" date="2020-07" db="EMBL/GenBank/DDBJ databases">
        <title>Ethylene signaling mediates host invasion by parasitic plants.</title>
        <authorList>
            <person name="Yoshida S."/>
        </authorList>
    </citation>
    <scope>NUCLEOTIDE SEQUENCE</scope>
    <source>
        <strain evidence="1">Okayama</strain>
    </source>
</reference>
<dbReference type="AlphaFoldDB" id="A0A830CSV9"/>